<evidence type="ECO:0000313" key="2">
    <source>
        <dbReference type="EMBL" id="KAL3421434.1"/>
    </source>
</evidence>
<dbReference type="EMBL" id="JBFCZG010000006">
    <property type="protein sequence ID" value="KAL3421434.1"/>
    <property type="molecule type" value="Genomic_DNA"/>
</dbReference>
<dbReference type="Proteomes" id="UP001629113">
    <property type="component" value="Unassembled WGS sequence"/>
</dbReference>
<gene>
    <name evidence="2" type="ORF">PVAG01_07879</name>
</gene>
<proteinExistence type="predicted"/>
<keyword evidence="3" id="KW-1185">Reference proteome</keyword>
<organism evidence="2 3">
    <name type="scientific">Phlyctema vagabunda</name>
    <dbReference type="NCBI Taxonomy" id="108571"/>
    <lineage>
        <taxon>Eukaryota</taxon>
        <taxon>Fungi</taxon>
        <taxon>Dikarya</taxon>
        <taxon>Ascomycota</taxon>
        <taxon>Pezizomycotina</taxon>
        <taxon>Leotiomycetes</taxon>
        <taxon>Helotiales</taxon>
        <taxon>Dermateaceae</taxon>
        <taxon>Phlyctema</taxon>
    </lineage>
</organism>
<reference evidence="2 3" key="1">
    <citation type="submission" date="2024-06" db="EMBL/GenBank/DDBJ databases">
        <title>Complete genome of Phlyctema vagabunda strain 19-DSS-EL-015.</title>
        <authorList>
            <person name="Fiorenzani C."/>
        </authorList>
    </citation>
    <scope>NUCLEOTIDE SEQUENCE [LARGE SCALE GENOMIC DNA]</scope>
    <source>
        <strain evidence="2 3">19-DSS-EL-015</strain>
    </source>
</reference>
<comment type="caution">
    <text evidence="2">The sequence shown here is derived from an EMBL/GenBank/DDBJ whole genome shotgun (WGS) entry which is preliminary data.</text>
</comment>
<evidence type="ECO:0000313" key="3">
    <source>
        <dbReference type="Proteomes" id="UP001629113"/>
    </source>
</evidence>
<name>A0ABR4PDP0_9HELO</name>
<evidence type="ECO:0000256" key="1">
    <source>
        <dbReference type="SAM" id="SignalP"/>
    </source>
</evidence>
<feature type="signal peptide" evidence="1">
    <location>
        <begin position="1"/>
        <end position="17"/>
    </location>
</feature>
<protein>
    <submittedName>
        <fullName evidence="2">Uncharacterized protein</fullName>
    </submittedName>
</protein>
<keyword evidence="1" id="KW-0732">Signal</keyword>
<accession>A0ABR4PDP0</accession>
<feature type="chain" id="PRO_5047247973" evidence="1">
    <location>
        <begin position="18"/>
        <end position="54"/>
    </location>
</feature>
<sequence>MRFSMLLLTAIVAITSAAPTPNADVGCIPSPESVDGVDKRCVGFIAAAVEKRDA</sequence>